<evidence type="ECO:0000313" key="1">
    <source>
        <dbReference type="EMBL" id="TXC66403.1"/>
    </source>
</evidence>
<dbReference type="AlphaFoldDB" id="A0A5C6U046"/>
<comment type="caution">
    <text evidence="1">The sequence shown here is derived from an EMBL/GenBank/DDBJ whole genome shotgun (WGS) entry which is preliminary data.</text>
</comment>
<accession>A0A5C6U046</accession>
<protein>
    <submittedName>
        <fullName evidence="1">Uncharacterized protein</fullName>
    </submittedName>
</protein>
<name>A0A5C6U046_9BURK</name>
<gene>
    <name evidence="1" type="ORF">FSC37_12835</name>
</gene>
<dbReference type="Proteomes" id="UP000321832">
    <property type="component" value="Unassembled WGS sequence"/>
</dbReference>
<reference evidence="1 2" key="1">
    <citation type="submission" date="2019-08" db="EMBL/GenBank/DDBJ databases">
        <authorList>
            <person name="Khan S.A."/>
            <person name="Jeon C.O."/>
            <person name="Jeong S.E."/>
        </authorList>
    </citation>
    <scope>NUCLEOTIDE SEQUENCE [LARGE SCALE GENOMIC DNA]</scope>
    <source>
        <strain evidence="2">IMCC1728</strain>
    </source>
</reference>
<dbReference type="EMBL" id="VOPW01000001">
    <property type="protein sequence ID" value="TXC66403.1"/>
    <property type="molecule type" value="Genomic_DNA"/>
</dbReference>
<evidence type="ECO:0000313" key="2">
    <source>
        <dbReference type="Proteomes" id="UP000321832"/>
    </source>
</evidence>
<organism evidence="1 2">
    <name type="scientific">Piscinibacter aquaticus</name>
    <dbReference type="NCBI Taxonomy" id="392597"/>
    <lineage>
        <taxon>Bacteria</taxon>
        <taxon>Pseudomonadati</taxon>
        <taxon>Pseudomonadota</taxon>
        <taxon>Betaproteobacteria</taxon>
        <taxon>Burkholderiales</taxon>
        <taxon>Sphaerotilaceae</taxon>
        <taxon>Piscinibacter</taxon>
    </lineage>
</organism>
<sequence>MANFTGRLPWPGATSVWTKAEGTSSADGRYFAFMATSYNASSQTNVIHGIFTFDRVQNKILGTLDASQFGGAFPDHISISASGKYAIPSWAYNKTLGTRAYPLDFSSFRQLHTMSEHSDLALGPNGEDYYVVTDYDSGYIRAVDVATGNSFDLMTMYPAVGSSYAAHVSGKAFGRPGWVLISTYADSGNYGASSPDTTLRPMIRKIMLVELKPGGRQFSVAHTRASSNYGGYYGEHQATISRDGTRVMFATNFNDGGVPSSYMVALPSWIYQR</sequence>
<keyword evidence="2" id="KW-1185">Reference proteome</keyword>
<dbReference type="InterPro" id="IPR015943">
    <property type="entry name" value="WD40/YVTN_repeat-like_dom_sf"/>
</dbReference>
<dbReference type="Gene3D" id="2.130.10.10">
    <property type="entry name" value="YVTN repeat-like/Quinoprotein amine dehydrogenase"/>
    <property type="match status" value="1"/>
</dbReference>
<proteinExistence type="predicted"/>
<dbReference type="SUPFAM" id="SSF82171">
    <property type="entry name" value="DPP6 N-terminal domain-like"/>
    <property type="match status" value="1"/>
</dbReference>